<evidence type="ECO:0000256" key="2">
    <source>
        <dbReference type="SAM" id="Phobius"/>
    </source>
</evidence>
<gene>
    <name evidence="3" type="ORF">BCHO_1677</name>
</gene>
<keyword evidence="2" id="KW-0472">Membrane</keyword>
<dbReference type="STRING" id="35760.BCHO_1677"/>
<feature type="transmembrane region" description="Helical" evidence="2">
    <location>
        <begin position="33"/>
        <end position="55"/>
    </location>
</feature>
<protein>
    <submittedName>
        <fullName evidence="3">Cadmium transporter</fullName>
    </submittedName>
</protein>
<keyword evidence="2" id="KW-1133">Transmembrane helix</keyword>
<dbReference type="RefSeq" id="WP_232513791.1">
    <property type="nucleotide sequence ID" value="NZ_CP018044.1"/>
</dbReference>
<keyword evidence="2" id="KW-0812">Transmembrane</keyword>
<keyword evidence="4" id="KW-1185">Reference proteome</keyword>
<proteinExistence type="predicted"/>
<name>A0A087A729_9BIFI</name>
<feature type="region of interest" description="Disordered" evidence="1">
    <location>
        <begin position="1"/>
        <end position="21"/>
    </location>
</feature>
<sequence length="200" mass="20891">MSEPTTGASGAAAHTHTHTSVVKDPDSGVPIMLAQAVVLAATLTFCEIFCAPLTATFRPAVFALVPWAGVASLLAVMFAFVVGFALLWCAESFAYRMRRRLQPLVYAAIGALSFGVWTVWVVLGVRNMITGRLGAGALSAHDTTIAAVSGALLGMAAFFAAYTLGERLARHRAALAALAVASALVACYGGYVLFVMLHTL</sequence>
<feature type="transmembrane region" description="Helical" evidence="2">
    <location>
        <begin position="101"/>
        <end position="123"/>
    </location>
</feature>
<dbReference type="eggNOG" id="ENOG5031HZA">
    <property type="taxonomic scope" value="Bacteria"/>
</dbReference>
<organism evidence="3 4">
    <name type="scientific">Bifidobacterium choerinum</name>
    <dbReference type="NCBI Taxonomy" id="35760"/>
    <lineage>
        <taxon>Bacteria</taxon>
        <taxon>Bacillati</taxon>
        <taxon>Actinomycetota</taxon>
        <taxon>Actinomycetes</taxon>
        <taxon>Bifidobacteriales</taxon>
        <taxon>Bifidobacteriaceae</taxon>
        <taxon>Bifidobacterium</taxon>
    </lineage>
</organism>
<dbReference type="EMBL" id="JGYU01000016">
    <property type="protein sequence ID" value="KFI54579.1"/>
    <property type="molecule type" value="Genomic_DNA"/>
</dbReference>
<evidence type="ECO:0000313" key="4">
    <source>
        <dbReference type="Proteomes" id="UP000028995"/>
    </source>
</evidence>
<feature type="transmembrane region" description="Helical" evidence="2">
    <location>
        <begin position="67"/>
        <end position="89"/>
    </location>
</feature>
<feature type="compositionally biased region" description="Low complexity" evidence="1">
    <location>
        <begin position="1"/>
        <end position="20"/>
    </location>
</feature>
<accession>A0A087A729</accession>
<dbReference type="AlphaFoldDB" id="A0A087A729"/>
<reference evidence="3 4" key="1">
    <citation type="submission" date="2014-03" db="EMBL/GenBank/DDBJ databases">
        <title>Genomics of Bifidobacteria.</title>
        <authorList>
            <person name="Ventura M."/>
            <person name="Milani C."/>
            <person name="Lugli G.A."/>
        </authorList>
    </citation>
    <scope>NUCLEOTIDE SEQUENCE [LARGE SCALE GENOMIC DNA]</scope>
    <source>
        <strain evidence="3 4">LMG 10510</strain>
    </source>
</reference>
<comment type="caution">
    <text evidence="3">The sequence shown here is derived from an EMBL/GenBank/DDBJ whole genome shotgun (WGS) entry which is preliminary data.</text>
</comment>
<dbReference type="Proteomes" id="UP000028995">
    <property type="component" value="Unassembled WGS sequence"/>
</dbReference>
<evidence type="ECO:0000256" key="1">
    <source>
        <dbReference type="SAM" id="MobiDB-lite"/>
    </source>
</evidence>
<feature type="transmembrane region" description="Helical" evidence="2">
    <location>
        <begin position="174"/>
        <end position="197"/>
    </location>
</feature>
<feature type="transmembrane region" description="Helical" evidence="2">
    <location>
        <begin position="143"/>
        <end position="162"/>
    </location>
</feature>
<evidence type="ECO:0000313" key="3">
    <source>
        <dbReference type="EMBL" id="KFI54579.1"/>
    </source>
</evidence>